<comment type="similarity">
    <text evidence="1 8 9">Belongs to the universal ribosomal protein uL5 family.</text>
</comment>
<keyword evidence="2 8" id="KW-0820">tRNA-binding</keyword>
<dbReference type="GO" id="GO:0005840">
    <property type="term" value="C:ribosome"/>
    <property type="evidence" value="ECO:0007669"/>
    <property type="project" value="UniProtKB-KW"/>
</dbReference>
<organism evidence="12 13">
    <name type="scientific">Candidatus Jidaibacter acanthamoebae</name>
    <dbReference type="NCBI Taxonomy" id="86105"/>
    <lineage>
        <taxon>Bacteria</taxon>
        <taxon>Pseudomonadati</taxon>
        <taxon>Pseudomonadota</taxon>
        <taxon>Alphaproteobacteria</taxon>
        <taxon>Rickettsiales</taxon>
        <taxon>Candidatus Midichloriaceae</taxon>
        <taxon>Candidatus Jidaibacter</taxon>
    </lineage>
</organism>
<evidence type="ECO:0000313" key="13">
    <source>
        <dbReference type="Proteomes" id="UP000031258"/>
    </source>
</evidence>
<evidence type="ECO:0000259" key="10">
    <source>
        <dbReference type="Pfam" id="PF00281"/>
    </source>
</evidence>
<dbReference type="PATRIC" id="fig|86105.3.peg.249"/>
<evidence type="ECO:0000256" key="1">
    <source>
        <dbReference type="ARBA" id="ARBA00008553"/>
    </source>
</evidence>
<dbReference type="Gene3D" id="3.30.1440.10">
    <property type="match status" value="1"/>
</dbReference>
<dbReference type="SUPFAM" id="SSF55282">
    <property type="entry name" value="RL5-like"/>
    <property type="match status" value="1"/>
</dbReference>
<dbReference type="InterPro" id="IPR020930">
    <property type="entry name" value="Ribosomal_uL5_bac-type"/>
</dbReference>
<evidence type="ECO:0000259" key="11">
    <source>
        <dbReference type="Pfam" id="PF00673"/>
    </source>
</evidence>
<dbReference type="STRING" id="86105.NF27_CG00150"/>
<dbReference type="EMBL" id="JSWE01000058">
    <property type="protein sequence ID" value="KIE05835.1"/>
    <property type="molecule type" value="Genomic_DNA"/>
</dbReference>
<keyword evidence="13" id="KW-1185">Reference proteome</keyword>
<evidence type="ECO:0000256" key="8">
    <source>
        <dbReference type="HAMAP-Rule" id="MF_01333"/>
    </source>
</evidence>
<evidence type="ECO:0000256" key="9">
    <source>
        <dbReference type="RuleBase" id="RU003930"/>
    </source>
</evidence>
<dbReference type="InterPro" id="IPR031309">
    <property type="entry name" value="Ribosomal_uL5_C"/>
</dbReference>
<keyword evidence="4 8" id="KW-0694">RNA-binding</keyword>
<dbReference type="Proteomes" id="UP000031258">
    <property type="component" value="Unassembled WGS sequence"/>
</dbReference>
<comment type="caution">
    <text evidence="12">The sequence shown here is derived from an EMBL/GenBank/DDBJ whole genome shotgun (WGS) entry which is preliminary data.</text>
</comment>
<protein>
    <recommendedName>
        <fullName evidence="7 8">Large ribosomal subunit protein uL5</fullName>
    </recommendedName>
</protein>
<dbReference type="AlphaFoldDB" id="A0A0C1R0I9"/>
<dbReference type="GO" id="GO:0000049">
    <property type="term" value="F:tRNA binding"/>
    <property type="evidence" value="ECO:0007669"/>
    <property type="project" value="UniProtKB-UniRule"/>
</dbReference>
<dbReference type="HAMAP" id="MF_01333_B">
    <property type="entry name" value="Ribosomal_uL5_B"/>
    <property type="match status" value="1"/>
</dbReference>
<evidence type="ECO:0000256" key="6">
    <source>
        <dbReference type="ARBA" id="ARBA00023274"/>
    </source>
</evidence>
<sequence length="183" mass="20985">MAMYKSRLQENYEKQGRKVLQEKFGYHNPMEVPRIIKVVVSMGLKDAVQDSKIPDQAAAELMLITGQKPIIRKAKKSIATFKLREGMPIGCKVTLRRHMMYEFVDRLVNIALPRVKDFRGLDAGQFDGRGNYSLGLKEQIVFPEINYDKIDKIRGMNIAIITTAKTNEEAKVLLETFDFPFTK</sequence>
<evidence type="ECO:0000256" key="5">
    <source>
        <dbReference type="ARBA" id="ARBA00022980"/>
    </source>
</evidence>
<dbReference type="GO" id="GO:0019843">
    <property type="term" value="F:rRNA binding"/>
    <property type="evidence" value="ECO:0007669"/>
    <property type="project" value="UniProtKB-UniRule"/>
</dbReference>
<accession>A0A0C1R0I9</accession>
<feature type="domain" description="Large ribosomal subunit protein uL5 C-terminal" evidence="11">
    <location>
        <begin position="88"/>
        <end position="181"/>
    </location>
</feature>
<dbReference type="InterPro" id="IPR022803">
    <property type="entry name" value="Ribosomal_uL5_dom_sf"/>
</dbReference>
<dbReference type="Pfam" id="PF00673">
    <property type="entry name" value="Ribosomal_L5_C"/>
    <property type="match status" value="1"/>
</dbReference>
<comment type="function">
    <text evidence="8">This is 1 of the proteins that bind and probably mediate the attachment of the 5S RNA into the large ribosomal subunit, where it forms part of the central protuberance. In the 70S ribosome it contacts protein S13 of the 30S subunit (bridge B1b), connecting the 2 subunits; this bridge is implicated in subunit movement. Contacts the P site tRNA; the 5S rRNA and some of its associated proteins might help stabilize positioning of ribosome-bound tRNAs.</text>
</comment>
<gene>
    <name evidence="12" type="primary">rplE_2</name>
    <name evidence="8" type="synonym">rplE</name>
    <name evidence="12" type="ORF">NF27_CG00150</name>
</gene>
<dbReference type="Pfam" id="PF00281">
    <property type="entry name" value="Ribosomal_L5"/>
    <property type="match status" value="1"/>
</dbReference>
<dbReference type="PIRSF" id="PIRSF002161">
    <property type="entry name" value="Ribosomal_L5"/>
    <property type="match status" value="1"/>
</dbReference>
<comment type="subunit">
    <text evidence="8">Part of the 50S ribosomal subunit; part of the 5S rRNA/L5/L18/L25 subcomplex. Contacts the 5S rRNA and the P site tRNA. Forms a bridge to the 30S subunit in the 70S ribosome.</text>
</comment>
<keyword evidence="6 8" id="KW-0687">Ribonucleoprotein</keyword>
<keyword evidence="3 8" id="KW-0699">rRNA-binding</keyword>
<evidence type="ECO:0000256" key="2">
    <source>
        <dbReference type="ARBA" id="ARBA00022555"/>
    </source>
</evidence>
<proteinExistence type="inferred from homology"/>
<name>A0A0C1R0I9_9RICK</name>
<feature type="domain" description="Large ribosomal subunit protein uL5 N-terminal" evidence="10">
    <location>
        <begin position="28"/>
        <end position="84"/>
    </location>
</feature>
<dbReference type="InterPro" id="IPR002132">
    <property type="entry name" value="Ribosomal_uL5"/>
</dbReference>
<evidence type="ECO:0000256" key="7">
    <source>
        <dbReference type="ARBA" id="ARBA00035245"/>
    </source>
</evidence>
<dbReference type="PANTHER" id="PTHR11994">
    <property type="entry name" value="60S RIBOSOMAL PROTEIN L11-RELATED"/>
    <property type="match status" value="1"/>
</dbReference>
<dbReference type="FunFam" id="3.30.1440.10:FF:000001">
    <property type="entry name" value="50S ribosomal protein L5"/>
    <property type="match status" value="1"/>
</dbReference>
<evidence type="ECO:0000256" key="4">
    <source>
        <dbReference type="ARBA" id="ARBA00022884"/>
    </source>
</evidence>
<evidence type="ECO:0000256" key="3">
    <source>
        <dbReference type="ARBA" id="ARBA00022730"/>
    </source>
</evidence>
<dbReference type="GO" id="GO:0006412">
    <property type="term" value="P:translation"/>
    <property type="evidence" value="ECO:0007669"/>
    <property type="project" value="UniProtKB-UniRule"/>
</dbReference>
<dbReference type="InterPro" id="IPR031310">
    <property type="entry name" value="Ribosomal_uL5_N"/>
</dbReference>
<keyword evidence="5 8" id="KW-0689">Ribosomal protein</keyword>
<reference evidence="12 13" key="1">
    <citation type="submission" date="2014-11" db="EMBL/GenBank/DDBJ databases">
        <title>A Rickettsiales Symbiont of Amoebae With Ancient Features.</title>
        <authorList>
            <person name="Schulz F."/>
            <person name="Martijn J."/>
            <person name="Wascher F."/>
            <person name="Kostanjsek R."/>
            <person name="Ettema T.J."/>
            <person name="Horn M."/>
        </authorList>
    </citation>
    <scope>NUCLEOTIDE SEQUENCE [LARGE SCALE GENOMIC DNA]</scope>
    <source>
        <strain evidence="12 13">UWC36</strain>
    </source>
</reference>
<evidence type="ECO:0000313" key="12">
    <source>
        <dbReference type="EMBL" id="KIE05835.1"/>
    </source>
</evidence>
<dbReference type="GO" id="GO:1990904">
    <property type="term" value="C:ribonucleoprotein complex"/>
    <property type="evidence" value="ECO:0007669"/>
    <property type="project" value="UniProtKB-KW"/>
</dbReference>
<dbReference type="NCBIfam" id="NF000585">
    <property type="entry name" value="PRK00010.1"/>
    <property type="match status" value="1"/>
</dbReference>
<dbReference type="GO" id="GO:0003735">
    <property type="term" value="F:structural constituent of ribosome"/>
    <property type="evidence" value="ECO:0007669"/>
    <property type="project" value="InterPro"/>
</dbReference>